<reference evidence="12" key="2">
    <citation type="submission" date="2025-08" db="UniProtKB">
        <authorList>
            <consortium name="Ensembl"/>
        </authorList>
    </citation>
    <scope>IDENTIFICATION</scope>
</reference>
<evidence type="ECO:0000256" key="5">
    <source>
        <dbReference type="ARBA" id="ARBA00022723"/>
    </source>
</evidence>
<protein>
    <recommendedName>
        <fullName evidence="11">Fibrinogen C-terminal domain-containing protein</fullName>
    </recommendedName>
</protein>
<dbReference type="Gene3D" id="3.90.215.10">
    <property type="entry name" value="Gamma Fibrinogen, chain A, domain 1"/>
    <property type="match status" value="1"/>
</dbReference>
<accession>A0A8C2SIW0</accession>
<dbReference type="Pfam" id="PF00147">
    <property type="entry name" value="Fibrinogen_C"/>
    <property type="match status" value="1"/>
</dbReference>
<keyword evidence="4" id="KW-0147">Chitin-binding</keyword>
<dbReference type="GO" id="GO:0008061">
    <property type="term" value="F:chitin binding"/>
    <property type="evidence" value="ECO:0007669"/>
    <property type="project" value="UniProtKB-KW"/>
</dbReference>
<proteinExistence type="predicted"/>
<dbReference type="GO" id="GO:0046872">
    <property type="term" value="F:metal ion binding"/>
    <property type="evidence" value="ECO:0007669"/>
    <property type="project" value="UniProtKB-KW"/>
</dbReference>
<feature type="compositionally biased region" description="Polar residues" evidence="10">
    <location>
        <begin position="22"/>
        <end position="32"/>
    </location>
</feature>
<keyword evidence="7" id="KW-0812">Transmembrane</keyword>
<dbReference type="GO" id="GO:0005615">
    <property type="term" value="C:extracellular space"/>
    <property type="evidence" value="ECO:0007669"/>
    <property type="project" value="TreeGrafter"/>
</dbReference>
<comment type="subcellular location">
    <subcellularLocation>
        <location evidence="1">Membrane</location>
        <topology evidence="1">Single-pass type II membrane protein</topology>
    </subcellularLocation>
    <subcellularLocation>
        <location evidence="2">Secreted</location>
    </subcellularLocation>
</comment>
<feature type="compositionally biased region" description="Low complexity" evidence="10">
    <location>
        <begin position="37"/>
        <end position="51"/>
    </location>
</feature>
<reference evidence="12" key="1">
    <citation type="submission" date="2019-03" db="EMBL/GenBank/DDBJ databases">
        <title>Genome sequencing and reference-guided assembly of Black Bengal Goat (Capra hircus).</title>
        <authorList>
            <person name="Siddiki A.Z."/>
            <person name="Baten A."/>
            <person name="Billah M."/>
            <person name="Alam M.A.U."/>
            <person name="Shawrob K.S.M."/>
            <person name="Saha S."/>
            <person name="Chowdhury M."/>
            <person name="Rahman A.H."/>
            <person name="Stear M."/>
            <person name="Miah G."/>
            <person name="Das G.B."/>
            <person name="Hossain M.M."/>
            <person name="Kumkum M."/>
            <person name="Islam M.S."/>
            <person name="Mollah A.M."/>
            <person name="Ahsan A."/>
            <person name="Tusar F."/>
            <person name="Khan M.K.I."/>
        </authorList>
    </citation>
    <scope>NUCLEOTIDE SEQUENCE [LARGE SCALE GENOMIC DNA]</scope>
</reference>
<dbReference type="AlphaFoldDB" id="A0A8C2SIW0"/>
<dbReference type="InterPro" id="IPR002181">
    <property type="entry name" value="Fibrinogen_a/b/g_C_dom"/>
</dbReference>
<dbReference type="PROSITE" id="PS51406">
    <property type="entry name" value="FIBRINOGEN_C_2"/>
    <property type="match status" value="1"/>
</dbReference>
<keyword evidence="5" id="KW-0479">Metal-binding</keyword>
<organism evidence="12">
    <name type="scientific">Capra hircus</name>
    <name type="common">Goat</name>
    <dbReference type="NCBI Taxonomy" id="9925"/>
    <lineage>
        <taxon>Eukaryota</taxon>
        <taxon>Metazoa</taxon>
        <taxon>Chordata</taxon>
        <taxon>Craniata</taxon>
        <taxon>Vertebrata</taxon>
        <taxon>Euteleostomi</taxon>
        <taxon>Mammalia</taxon>
        <taxon>Eutheria</taxon>
        <taxon>Laurasiatheria</taxon>
        <taxon>Artiodactyla</taxon>
        <taxon>Ruminantia</taxon>
        <taxon>Pecora</taxon>
        <taxon>Bovidae</taxon>
        <taxon>Caprinae</taxon>
        <taxon>Capra</taxon>
    </lineage>
</organism>
<dbReference type="InterPro" id="IPR036056">
    <property type="entry name" value="Fibrinogen-like_C"/>
</dbReference>
<evidence type="ECO:0000256" key="9">
    <source>
        <dbReference type="ARBA" id="ARBA00038769"/>
    </source>
</evidence>
<feature type="region of interest" description="Disordered" evidence="10">
    <location>
        <begin position="1"/>
        <end position="98"/>
    </location>
</feature>
<dbReference type="Ensembl" id="ENSCHIT00010061935.1">
    <property type="protein sequence ID" value="ENSCHIP00010044633.1"/>
    <property type="gene ID" value="ENSCHIG00010032374.1"/>
</dbReference>
<keyword evidence="3" id="KW-0964">Secreted</keyword>
<dbReference type="SUPFAM" id="SSF56496">
    <property type="entry name" value="Fibrinogen C-terminal domain-like"/>
    <property type="match status" value="1"/>
</dbReference>
<evidence type="ECO:0000259" key="11">
    <source>
        <dbReference type="PROSITE" id="PS51406"/>
    </source>
</evidence>
<evidence type="ECO:0000256" key="8">
    <source>
        <dbReference type="ARBA" id="ARBA00023180"/>
    </source>
</evidence>
<keyword evidence="7" id="KW-0735">Signal-anchor</keyword>
<dbReference type="InterPro" id="IPR050373">
    <property type="entry name" value="Fibrinogen_C-term_domain"/>
</dbReference>
<keyword evidence="8" id="KW-0325">Glycoprotein</keyword>
<evidence type="ECO:0000256" key="3">
    <source>
        <dbReference type="ARBA" id="ARBA00022525"/>
    </source>
</evidence>
<evidence type="ECO:0000256" key="1">
    <source>
        <dbReference type="ARBA" id="ARBA00004606"/>
    </source>
</evidence>
<dbReference type="GO" id="GO:0016020">
    <property type="term" value="C:membrane"/>
    <property type="evidence" value="ECO:0007669"/>
    <property type="project" value="UniProtKB-SubCell"/>
</dbReference>
<sequence length="360" mass="38432">MVPHPPGTPLTQCPQAPGAPPTQYSLTRSSTHPELHPPSAHSPGAPPAWSSTHPAIHPLSAPLTQGSFHPELHPPGAPPTQCPTHLELHPPSAPSTQSSTHLCALQLLSESQGHMAHLVNSVSDVLDALQRDRGLTRPHVKADLQRAPARGSRPRSCANGSRPRDCLDVLLSGQQEDGVYSVFPTHDPAGFQVYCDMRTDGGGWTVFQRREDGSVNFFRGWEAYRDGFGKLTGEHWLGSCGRCRCWKTKMTLTLPLRVSTAPLQGSTGAPAAPGILTEICQQPLSAGKASKWSLGQLLAAGSPDEHVGGSPELNRPVLGPASAFPHSPPPSHPVLCLFLLSYESSLYIKVIDSLSNTPDT</sequence>
<dbReference type="InterPro" id="IPR014716">
    <property type="entry name" value="Fibrinogen_a/b/g_C_1"/>
</dbReference>
<evidence type="ECO:0000256" key="6">
    <source>
        <dbReference type="ARBA" id="ARBA00022837"/>
    </source>
</evidence>
<feature type="region of interest" description="Disordered" evidence="10">
    <location>
        <begin position="141"/>
        <end position="161"/>
    </location>
</feature>
<dbReference type="PANTHER" id="PTHR19143">
    <property type="entry name" value="FIBRINOGEN/TENASCIN/ANGIOPOEITIN"/>
    <property type="match status" value="1"/>
</dbReference>
<keyword evidence="6" id="KW-0106">Calcium</keyword>
<feature type="domain" description="Fibrinogen C-terminal" evidence="11">
    <location>
        <begin position="157"/>
        <end position="238"/>
    </location>
</feature>
<name>A0A8C2SIW0_CAPHI</name>
<evidence type="ECO:0000256" key="7">
    <source>
        <dbReference type="ARBA" id="ARBA00022968"/>
    </source>
</evidence>
<evidence type="ECO:0000256" key="10">
    <source>
        <dbReference type="SAM" id="MobiDB-lite"/>
    </source>
</evidence>
<comment type="subunit">
    <text evidence="9">Homotetramer; disulfide-linked.</text>
</comment>
<dbReference type="SMART" id="SM00186">
    <property type="entry name" value="FBG"/>
    <property type="match status" value="1"/>
</dbReference>
<evidence type="ECO:0000256" key="2">
    <source>
        <dbReference type="ARBA" id="ARBA00004613"/>
    </source>
</evidence>
<evidence type="ECO:0000313" key="12">
    <source>
        <dbReference type="Ensembl" id="ENSCHIP00010044633.1"/>
    </source>
</evidence>
<dbReference type="PANTHER" id="PTHR19143:SF45">
    <property type="entry name" value="FIBRINOGEN C DOMAIN-CONTAINING PROTEIN 1"/>
    <property type="match status" value="1"/>
</dbReference>
<evidence type="ECO:0000256" key="4">
    <source>
        <dbReference type="ARBA" id="ARBA00022669"/>
    </source>
</evidence>
<dbReference type="NCBIfam" id="NF040941">
    <property type="entry name" value="GGGWT_bact"/>
    <property type="match status" value="1"/>
</dbReference>